<feature type="compositionally biased region" description="Basic and acidic residues" evidence="1">
    <location>
        <begin position="1"/>
        <end position="20"/>
    </location>
</feature>
<feature type="region of interest" description="Disordered" evidence="1">
    <location>
        <begin position="99"/>
        <end position="138"/>
    </location>
</feature>
<feature type="region of interest" description="Disordered" evidence="1">
    <location>
        <begin position="1"/>
        <end position="24"/>
    </location>
</feature>
<comment type="caution">
    <text evidence="2">The sequence shown here is derived from an EMBL/GenBank/DDBJ whole genome shotgun (WGS) entry which is preliminary data.</text>
</comment>
<accession>A0A2C5Y5D3</accession>
<gene>
    <name evidence="2" type="ORF">CDD81_7368</name>
</gene>
<reference evidence="2 3" key="1">
    <citation type="submission" date="2017-06" db="EMBL/GenBank/DDBJ databases">
        <title>Ant-infecting Ophiocordyceps genomes reveal a high diversity of potential behavioral manipulation genes and a possible major role for enterotoxins.</title>
        <authorList>
            <person name="De Bekker C."/>
            <person name="Evans H.C."/>
            <person name="Brachmann A."/>
            <person name="Hughes D.P."/>
        </authorList>
    </citation>
    <scope>NUCLEOTIDE SEQUENCE [LARGE SCALE GENOMIC DNA]</scope>
    <source>
        <strain evidence="2 3">Map64</strain>
    </source>
</reference>
<evidence type="ECO:0000313" key="3">
    <source>
        <dbReference type="Proteomes" id="UP000226192"/>
    </source>
</evidence>
<evidence type="ECO:0000256" key="1">
    <source>
        <dbReference type="SAM" id="MobiDB-lite"/>
    </source>
</evidence>
<name>A0A2C5Y5D3_9HYPO</name>
<dbReference type="Proteomes" id="UP000226192">
    <property type="component" value="Unassembled WGS sequence"/>
</dbReference>
<evidence type="ECO:0000313" key="2">
    <source>
        <dbReference type="EMBL" id="PHH62174.1"/>
    </source>
</evidence>
<keyword evidence="3" id="KW-1185">Reference proteome</keyword>
<dbReference type="AlphaFoldDB" id="A0A2C5Y5D3"/>
<proteinExistence type="predicted"/>
<dbReference type="EMBL" id="NJET01000079">
    <property type="protein sequence ID" value="PHH62174.1"/>
    <property type="molecule type" value="Genomic_DNA"/>
</dbReference>
<organism evidence="2 3">
    <name type="scientific">Ophiocordyceps australis</name>
    <dbReference type="NCBI Taxonomy" id="1399860"/>
    <lineage>
        <taxon>Eukaryota</taxon>
        <taxon>Fungi</taxon>
        <taxon>Dikarya</taxon>
        <taxon>Ascomycota</taxon>
        <taxon>Pezizomycotina</taxon>
        <taxon>Sordariomycetes</taxon>
        <taxon>Hypocreomycetidae</taxon>
        <taxon>Hypocreales</taxon>
        <taxon>Ophiocordycipitaceae</taxon>
        <taxon>Ophiocordyceps</taxon>
    </lineage>
</organism>
<sequence>MSKRDVRDASKVKAVDRRQGPAEPGAWMIHATEARNEGQMRWSHKQLARQTSFSKARGCKLWQGKLATMAAAGTVDELSEPLSRVVLGGSREAHAACTRHDNLAPARSIGGRGSKRSRTRVSVADEAAPSQAVAGFES</sequence>
<protein>
    <submittedName>
        <fullName evidence="2">Uncharacterized protein</fullName>
    </submittedName>
</protein>